<accession>A0A2G3PPI1</accession>
<gene>
    <name evidence="2" type="ORF">CSW57_12175</name>
</gene>
<keyword evidence="1" id="KW-0472">Membrane</keyword>
<proteinExistence type="predicted"/>
<feature type="transmembrane region" description="Helical" evidence="1">
    <location>
        <begin position="73"/>
        <end position="94"/>
    </location>
</feature>
<keyword evidence="1" id="KW-1133">Transmembrane helix</keyword>
<feature type="transmembrane region" description="Helical" evidence="1">
    <location>
        <begin position="15"/>
        <end position="39"/>
    </location>
</feature>
<dbReference type="AlphaFoldDB" id="A0A2G3PPI1"/>
<reference evidence="2 3" key="1">
    <citation type="submission" date="2017-10" db="EMBL/GenBank/DDBJ databases">
        <title>The draft genome sequence of Williamsia sp. BULT 1.1 isolated from the semi-arid grassland soils from South Africa.</title>
        <authorList>
            <person name="Kabwe M.H."/>
            <person name="Govender N."/>
            <person name="Mutseka Lunga P."/>
            <person name="Vikram S."/>
            <person name="Makhalanyane T.P."/>
        </authorList>
    </citation>
    <scope>NUCLEOTIDE SEQUENCE [LARGE SCALE GENOMIC DNA]</scope>
    <source>
        <strain evidence="2 3">BULT 1.1</strain>
    </source>
</reference>
<comment type="caution">
    <text evidence="2">The sequence shown here is derived from an EMBL/GenBank/DDBJ whole genome shotgun (WGS) entry which is preliminary data.</text>
</comment>
<keyword evidence="1" id="KW-0812">Transmembrane</keyword>
<dbReference type="RefSeq" id="WP_143696529.1">
    <property type="nucleotide sequence ID" value="NZ_PEBD01000008.1"/>
</dbReference>
<name>A0A2G3PPI1_WILMA</name>
<dbReference type="EMBL" id="PEBD01000008">
    <property type="protein sequence ID" value="PHV66982.1"/>
    <property type="molecule type" value="Genomic_DNA"/>
</dbReference>
<feature type="transmembrane region" description="Helical" evidence="1">
    <location>
        <begin position="137"/>
        <end position="157"/>
    </location>
</feature>
<evidence type="ECO:0000256" key="1">
    <source>
        <dbReference type="SAM" id="Phobius"/>
    </source>
</evidence>
<evidence type="ECO:0000313" key="2">
    <source>
        <dbReference type="EMBL" id="PHV66982.1"/>
    </source>
</evidence>
<protein>
    <submittedName>
        <fullName evidence="2">Uncharacterized protein</fullName>
    </submittedName>
</protein>
<organism evidence="2 3">
    <name type="scientific">Williamsia marianensis</name>
    <dbReference type="NCBI Taxonomy" id="85044"/>
    <lineage>
        <taxon>Bacteria</taxon>
        <taxon>Bacillati</taxon>
        <taxon>Actinomycetota</taxon>
        <taxon>Actinomycetes</taxon>
        <taxon>Mycobacteriales</taxon>
        <taxon>Nocardiaceae</taxon>
        <taxon>Williamsia</taxon>
    </lineage>
</organism>
<evidence type="ECO:0000313" key="3">
    <source>
        <dbReference type="Proteomes" id="UP000225108"/>
    </source>
</evidence>
<dbReference type="Proteomes" id="UP000225108">
    <property type="component" value="Unassembled WGS sequence"/>
</dbReference>
<sequence length="162" mass="16858">MTTTTPRRSATRTPAALIALAVAGSVLSIISLIGPTWLFSPAQPANNVPEMSFSFGDLADLSGNSPSTVQSSYFGWLAWVLVVATIVLAVAAILSRSTLIAAAEGILALVTLVVTIFAVKGPLTWGGFYDTLPNMRIGGYLIIVGLLGIIAHAVVMARSSRT</sequence>
<feature type="transmembrane region" description="Helical" evidence="1">
    <location>
        <begin position="106"/>
        <end position="125"/>
    </location>
</feature>